<dbReference type="OMA" id="DHRKHID"/>
<keyword evidence="2" id="KW-1185">Reference proteome</keyword>
<evidence type="ECO:0000313" key="1">
    <source>
        <dbReference type="EMBL" id="EGG23199.1"/>
    </source>
</evidence>
<dbReference type="EMBL" id="GL883008">
    <property type="protein sequence ID" value="EGG23199.1"/>
    <property type="molecule type" value="Genomic_DNA"/>
</dbReference>
<dbReference type="SUPFAM" id="SSF47240">
    <property type="entry name" value="Ferritin-like"/>
    <property type="match status" value="1"/>
</dbReference>
<reference evidence="2" key="1">
    <citation type="journal article" date="2011" name="Genome Res.">
        <title>Phylogeny-wide analysis of social amoeba genomes highlights ancient origins for complex intercellular communication.</title>
        <authorList>
            <person name="Heidel A.J."/>
            <person name="Lawal H.M."/>
            <person name="Felder M."/>
            <person name="Schilde C."/>
            <person name="Helps N.R."/>
            <person name="Tunggal B."/>
            <person name="Rivero F."/>
            <person name="John U."/>
            <person name="Schleicher M."/>
            <person name="Eichinger L."/>
            <person name="Platzer M."/>
            <person name="Noegel A.A."/>
            <person name="Schaap P."/>
            <person name="Gloeckner G."/>
        </authorList>
    </citation>
    <scope>NUCLEOTIDE SEQUENCE [LARGE SCALE GENOMIC DNA]</scope>
    <source>
        <strain evidence="2">SH3</strain>
    </source>
</reference>
<protein>
    <submittedName>
        <fullName evidence="1">Uncharacterized protein</fullName>
    </submittedName>
</protein>
<dbReference type="InterPro" id="IPR009078">
    <property type="entry name" value="Ferritin-like_SF"/>
</dbReference>
<dbReference type="Gene3D" id="1.20.1260.10">
    <property type="match status" value="1"/>
</dbReference>
<gene>
    <name evidence="1" type="ORF">DFA_05331</name>
</gene>
<dbReference type="InterPro" id="IPR012347">
    <property type="entry name" value="Ferritin-like"/>
</dbReference>
<evidence type="ECO:0000313" key="2">
    <source>
        <dbReference type="Proteomes" id="UP000007797"/>
    </source>
</evidence>
<organism evidence="1 2">
    <name type="scientific">Cavenderia fasciculata</name>
    <name type="common">Slime mold</name>
    <name type="synonym">Dictyostelium fasciculatum</name>
    <dbReference type="NCBI Taxonomy" id="261658"/>
    <lineage>
        <taxon>Eukaryota</taxon>
        <taxon>Amoebozoa</taxon>
        <taxon>Evosea</taxon>
        <taxon>Eumycetozoa</taxon>
        <taxon>Dictyostelia</taxon>
        <taxon>Acytosteliales</taxon>
        <taxon>Cavenderiaceae</taxon>
        <taxon>Cavenderia</taxon>
    </lineage>
</organism>
<proteinExistence type="predicted"/>
<dbReference type="OrthoDB" id="14301at2759"/>
<dbReference type="Proteomes" id="UP000007797">
    <property type="component" value="Unassembled WGS sequence"/>
</dbReference>
<dbReference type="GeneID" id="14875697"/>
<dbReference type="AlphaFoldDB" id="F4PKX7"/>
<dbReference type="RefSeq" id="XP_004361050.1">
    <property type="nucleotide sequence ID" value="XM_004360993.1"/>
</dbReference>
<sequence>MLGNYVISSCSSFREALSCLCELDFDSVEAFKVLIGKLDIESVETKTLMTSFMMDHERHIQEITEIMAKRDERAPSRPDAKQYLTKGRVYLGGLMGEQSLLSAQLSNEHDLENAYELISKRQDKWPEAEEMIQRGVRDEHRHRIGLQQCIELLQRRQP</sequence>
<accession>F4PKX7</accession>
<dbReference type="KEGG" id="dfa:DFA_05331"/>
<name>F4PKX7_CACFS</name>